<name>A0ABU8XS53_9PROT</name>
<feature type="domain" description="RlpA-like protein double-psi beta-barrel" evidence="5">
    <location>
        <begin position="37"/>
        <end position="126"/>
    </location>
</feature>
<reference evidence="6 7" key="1">
    <citation type="submission" date="2024-01" db="EMBL/GenBank/DDBJ databases">
        <title>Multi-omics insights into the function and evolution of sodium benzoate biodegradation pathways in Benzoatithermus flavus gen. nov., sp. nov. from hot spring.</title>
        <authorList>
            <person name="Hu C.-J."/>
            <person name="Li W.-J."/>
        </authorList>
    </citation>
    <scope>NUCLEOTIDE SEQUENCE [LARGE SCALE GENOMIC DNA]</scope>
    <source>
        <strain evidence="6 7">SYSU G07066</strain>
    </source>
</reference>
<evidence type="ECO:0000313" key="7">
    <source>
        <dbReference type="Proteomes" id="UP001375743"/>
    </source>
</evidence>
<dbReference type="RefSeq" id="WP_418159861.1">
    <property type="nucleotide sequence ID" value="NZ_JBBLZC010000011.1"/>
</dbReference>
<dbReference type="InterPro" id="IPR009009">
    <property type="entry name" value="RlpA-like_DPBB"/>
</dbReference>
<evidence type="ECO:0000313" key="6">
    <source>
        <dbReference type="EMBL" id="MEK0084012.1"/>
    </source>
</evidence>
<dbReference type="InterPro" id="IPR034718">
    <property type="entry name" value="RlpA"/>
</dbReference>
<dbReference type="PANTHER" id="PTHR34183">
    <property type="entry name" value="ENDOLYTIC PEPTIDOGLYCAN TRANSGLYCOSYLASE RLPA"/>
    <property type="match status" value="1"/>
</dbReference>
<feature type="chain" id="PRO_5044935947" description="Endolytic peptidoglycan transglycosylase RlpA" evidence="3">
    <location>
        <begin position="25"/>
        <end position="138"/>
    </location>
</feature>
<keyword evidence="2 3" id="KW-0961">Cell wall biogenesis/degradation</keyword>
<evidence type="ECO:0000256" key="1">
    <source>
        <dbReference type="ARBA" id="ARBA00023239"/>
    </source>
</evidence>
<organism evidence="6 7">
    <name type="scientific">Benzoatithermus flavus</name>
    <dbReference type="NCBI Taxonomy" id="3108223"/>
    <lineage>
        <taxon>Bacteria</taxon>
        <taxon>Pseudomonadati</taxon>
        <taxon>Pseudomonadota</taxon>
        <taxon>Alphaproteobacteria</taxon>
        <taxon>Geminicoccales</taxon>
        <taxon>Geminicoccaceae</taxon>
        <taxon>Benzoatithermus</taxon>
    </lineage>
</organism>
<dbReference type="PANTHER" id="PTHR34183:SF1">
    <property type="entry name" value="ENDOLYTIC PEPTIDOGLYCAN TRANSGLYCOSYLASE RLPA"/>
    <property type="match status" value="1"/>
</dbReference>
<accession>A0ABU8XS53</accession>
<dbReference type="Gene3D" id="2.40.40.10">
    <property type="entry name" value="RlpA-like domain"/>
    <property type="match status" value="1"/>
</dbReference>
<feature type="signal peptide" evidence="3">
    <location>
        <begin position="1"/>
        <end position="24"/>
    </location>
</feature>
<protein>
    <recommendedName>
        <fullName evidence="3">Endolytic peptidoglycan transglycosylase RlpA</fullName>
        <ecNumber evidence="3">4.2.2.-</ecNumber>
    </recommendedName>
</protein>
<dbReference type="NCBIfam" id="TIGR00413">
    <property type="entry name" value="rlpA"/>
    <property type="match status" value="1"/>
</dbReference>
<comment type="function">
    <text evidence="3">Lytic transglycosylase with a strong preference for naked glycan strands that lack stem peptides.</text>
</comment>
<dbReference type="SUPFAM" id="SSF50685">
    <property type="entry name" value="Barwin-like endoglucanases"/>
    <property type="match status" value="1"/>
</dbReference>
<dbReference type="EC" id="4.2.2.-" evidence="3"/>
<keyword evidence="1 3" id="KW-0456">Lyase</keyword>
<evidence type="ECO:0000256" key="4">
    <source>
        <dbReference type="RuleBase" id="RU003495"/>
    </source>
</evidence>
<dbReference type="CDD" id="cd22268">
    <property type="entry name" value="DPBB_RlpA-like"/>
    <property type="match status" value="1"/>
</dbReference>
<evidence type="ECO:0000259" key="5">
    <source>
        <dbReference type="Pfam" id="PF03330"/>
    </source>
</evidence>
<dbReference type="InterPro" id="IPR012997">
    <property type="entry name" value="RplA"/>
</dbReference>
<evidence type="ECO:0000256" key="3">
    <source>
        <dbReference type="HAMAP-Rule" id="MF_02071"/>
    </source>
</evidence>
<keyword evidence="3" id="KW-0732">Signal</keyword>
<comment type="similarity">
    <text evidence="3 4">Belongs to the RlpA family.</text>
</comment>
<sequence precursor="true">MRRSLRILSLTALLAATAAGIGHAAARPETGQAAFAQVGVASWYGPGFHGRRTASGEPFDQDDLTAAHRDLPLGSEVTVTNLENGRSIVVQINDRGPYVKGRVIDLSKAAARRLGIIEEGVAKVRIEATPQQLALAER</sequence>
<proteinExistence type="inferred from homology"/>
<dbReference type="Proteomes" id="UP001375743">
    <property type="component" value="Unassembled WGS sequence"/>
</dbReference>
<dbReference type="InterPro" id="IPR036908">
    <property type="entry name" value="RlpA-like_sf"/>
</dbReference>
<dbReference type="Pfam" id="PF03330">
    <property type="entry name" value="DPBB_1"/>
    <property type="match status" value="1"/>
</dbReference>
<gene>
    <name evidence="3" type="primary">rlpA</name>
    <name evidence="6" type="ORF">U1T56_12685</name>
</gene>
<keyword evidence="7" id="KW-1185">Reference proteome</keyword>
<comment type="caution">
    <text evidence="6">The sequence shown here is derived from an EMBL/GenBank/DDBJ whole genome shotgun (WGS) entry which is preliminary data.</text>
</comment>
<dbReference type="HAMAP" id="MF_02071">
    <property type="entry name" value="RlpA"/>
    <property type="match status" value="1"/>
</dbReference>
<dbReference type="EMBL" id="JBBLZC010000011">
    <property type="protein sequence ID" value="MEK0084012.1"/>
    <property type="molecule type" value="Genomic_DNA"/>
</dbReference>
<evidence type="ECO:0000256" key="2">
    <source>
        <dbReference type="ARBA" id="ARBA00023316"/>
    </source>
</evidence>